<protein>
    <submittedName>
        <fullName evidence="1">Variant erythrocyte surface antigen-1 family protein</fullName>
    </submittedName>
</protein>
<dbReference type="InterPro" id="IPR024751">
    <property type="entry name" value="VESA1"/>
</dbReference>
<keyword evidence="2" id="KW-1185">Reference proteome</keyword>
<dbReference type="GeneID" id="94194031"/>
<accession>A0AAV4LSK4</accession>
<dbReference type="RefSeq" id="XP_067714619.1">
    <property type="nucleotide sequence ID" value="XM_067858518.1"/>
</dbReference>
<dbReference type="AlphaFoldDB" id="A0AAV4LSK4"/>
<comment type="caution">
    <text evidence="1">The sequence shown here is derived from an EMBL/GenBank/DDBJ whole genome shotgun (WGS) entry which is preliminary data.</text>
</comment>
<dbReference type="Proteomes" id="UP001497744">
    <property type="component" value="Unassembled WGS sequence"/>
</dbReference>
<dbReference type="EMBL" id="BPLF01000002">
    <property type="protein sequence ID" value="GIX62550.1"/>
    <property type="molecule type" value="Genomic_DNA"/>
</dbReference>
<sequence length="343" mass="36906">MSGSGGKSLPDAPENLKEAIDWVIKIKKHDVINDLAKELDAVLKNDGSEVAMKVLDKYRLVSESVIEGLVDANLKIQAPKNRFHFTYTALNNLSEGLRPFHPQSQANISANAVENVKEWVSSIKENTLKTPITELATGLENLKNGILQNSNDSAYNSASSWKSLTPSDKNDCAAILLGIVPVVYIAITHLYWQCEGTGGWDNQDLAASSGDHGSLKQYMAALGYTANPNNKTGGEIVTCLAGFNELSSGNAKSNYPDFLKALQDEALKSTSLTSPPLTSLYLISYYYITYPLYNVQSTSPATPSFLGYSGTAAMAGGAYGFNLGGLGTFMSALLAWHCNVVIT</sequence>
<evidence type="ECO:0000313" key="2">
    <source>
        <dbReference type="Proteomes" id="UP001497744"/>
    </source>
</evidence>
<name>A0AAV4LSK4_BABCB</name>
<organism evidence="1 2">
    <name type="scientific">Babesia caballi</name>
    <dbReference type="NCBI Taxonomy" id="5871"/>
    <lineage>
        <taxon>Eukaryota</taxon>
        <taxon>Sar</taxon>
        <taxon>Alveolata</taxon>
        <taxon>Apicomplexa</taxon>
        <taxon>Aconoidasida</taxon>
        <taxon>Piroplasmida</taxon>
        <taxon>Babesiidae</taxon>
        <taxon>Babesia</taxon>
    </lineage>
</organism>
<gene>
    <name evidence="1" type="ORF">BcabD6B2_19850</name>
</gene>
<proteinExistence type="predicted"/>
<evidence type="ECO:0000313" key="1">
    <source>
        <dbReference type="EMBL" id="GIX62550.1"/>
    </source>
</evidence>
<dbReference type="Pfam" id="PF12785">
    <property type="entry name" value="VESA1_N"/>
    <property type="match status" value="1"/>
</dbReference>
<reference evidence="1 2" key="1">
    <citation type="submission" date="2021-06" db="EMBL/GenBank/DDBJ databases">
        <title>Genome sequence of Babesia caballi.</title>
        <authorList>
            <person name="Yamagishi J."/>
            <person name="Kidaka T."/>
            <person name="Ochi A."/>
        </authorList>
    </citation>
    <scope>NUCLEOTIDE SEQUENCE [LARGE SCALE GENOMIC DNA]</scope>
    <source>
        <strain evidence="1">USDA-D6B2</strain>
    </source>
</reference>